<dbReference type="GO" id="GO:0016740">
    <property type="term" value="F:transferase activity"/>
    <property type="evidence" value="ECO:0007669"/>
    <property type="project" value="UniProtKB-KW"/>
</dbReference>
<accession>A0A398BN00</accession>
<gene>
    <name evidence="2" type="ORF">D1953_00900</name>
</gene>
<dbReference type="InterPro" id="IPR029062">
    <property type="entry name" value="Class_I_gatase-like"/>
</dbReference>
<evidence type="ECO:0000259" key="1">
    <source>
        <dbReference type="Pfam" id="PF00117"/>
    </source>
</evidence>
<evidence type="ECO:0000313" key="2">
    <source>
        <dbReference type="EMBL" id="RID89160.1"/>
    </source>
</evidence>
<dbReference type="Proteomes" id="UP000266016">
    <property type="component" value="Unassembled WGS sequence"/>
</dbReference>
<sequence length="258" mass="28773">MTKLLIIKCGETFPSIKEQFGDFEDMIIKGTSISHDNVVIAPVYKDATSLPSLNKIGVIIITGSHAMVTDHEEWSVQLIRWLQDIKQDNIPTLGICYGHQLLAEAFGGQVSHHPKGIEIGTTSIQLTDAGKEHPLFSILPHTFFGHVTHYQSVINLPKQATILAQNDFEQHQAFMIDQHIFGVQFHPEFTAPIIHAYIDEQAERLQADGFSITALHETVIEQDYGQVLLETFVRNAGLPITDTSVGYTLFQAATKNKK</sequence>
<dbReference type="Gene3D" id="3.40.50.880">
    <property type="match status" value="1"/>
</dbReference>
<keyword evidence="2" id="KW-0315">Glutamine amidotransferase</keyword>
<dbReference type="GO" id="GO:0005829">
    <property type="term" value="C:cytosol"/>
    <property type="evidence" value="ECO:0007669"/>
    <property type="project" value="TreeGrafter"/>
</dbReference>
<dbReference type="PANTHER" id="PTHR42695">
    <property type="entry name" value="GLUTAMINE AMIDOTRANSFERASE YLR126C-RELATED"/>
    <property type="match status" value="1"/>
</dbReference>
<organism evidence="2 3">
    <name type="scientific">Peribacillus asahii</name>
    <dbReference type="NCBI Taxonomy" id="228899"/>
    <lineage>
        <taxon>Bacteria</taxon>
        <taxon>Bacillati</taxon>
        <taxon>Bacillota</taxon>
        <taxon>Bacilli</taxon>
        <taxon>Bacillales</taxon>
        <taxon>Bacillaceae</taxon>
        <taxon>Peribacillus</taxon>
    </lineage>
</organism>
<dbReference type="InterPro" id="IPR017926">
    <property type="entry name" value="GATASE"/>
</dbReference>
<name>A0A398BN00_9BACI</name>
<dbReference type="InterPro" id="IPR044992">
    <property type="entry name" value="ChyE-like"/>
</dbReference>
<keyword evidence="3" id="KW-1185">Reference proteome</keyword>
<dbReference type="PANTHER" id="PTHR42695:SF5">
    <property type="entry name" value="GLUTAMINE AMIDOTRANSFERASE YLR126C-RELATED"/>
    <property type="match status" value="1"/>
</dbReference>
<dbReference type="PROSITE" id="PS51273">
    <property type="entry name" value="GATASE_TYPE_1"/>
    <property type="match status" value="1"/>
</dbReference>
<keyword evidence="2" id="KW-0808">Transferase</keyword>
<dbReference type="AlphaFoldDB" id="A0A398BN00"/>
<protein>
    <submittedName>
        <fullName evidence="2">Glutamine amidotransferase</fullName>
    </submittedName>
</protein>
<dbReference type="NCBIfam" id="NF006562">
    <property type="entry name" value="PRK09065.1"/>
    <property type="match status" value="1"/>
</dbReference>
<reference evidence="2 3" key="1">
    <citation type="submission" date="2018-08" db="EMBL/GenBank/DDBJ databases">
        <title>Bacillus jemisoniae sp. nov., Bacillus chryseoplanitiae sp. nov., Bacillus resnikiae sp. nov., and Bacillus frankliniae sp. nov., isolated from Viking spacecraft and associated surfaces.</title>
        <authorList>
            <person name="Seuylemezian A."/>
            <person name="Vaishampayan P."/>
        </authorList>
    </citation>
    <scope>NUCLEOTIDE SEQUENCE [LARGE SCALE GENOMIC DNA]</scope>
    <source>
        <strain evidence="2 3">MA001</strain>
    </source>
</reference>
<evidence type="ECO:0000313" key="3">
    <source>
        <dbReference type="Proteomes" id="UP000266016"/>
    </source>
</evidence>
<dbReference type="Pfam" id="PF00117">
    <property type="entry name" value="GATase"/>
    <property type="match status" value="1"/>
</dbReference>
<feature type="domain" description="Glutamine amidotransferase" evidence="1">
    <location>
        <begin position="38"/>
        <end position="190"/>
    </location>
</feature>
<dbReference type="SUPFAM" id="SSF52317">
    <property type="entry name" value="Class I glutamine amidotransferase-like"/>
    <property type="match status" value="1"/>
</dbReference>
<dbReference type="CDD" id="cd01741">
    <property type="entry name" value="GATase1_1"/>
    <property type="match status" value="1"/>
</dbReference>
<proteinExistence type="predicted"/>
<dbReference type="RefSeq" id="WP_119115271.1">
    <property type="nucleotide sequence ID" value="NZ_QWVS01000002.1"/>
</dbReference>
<comment type="caution">
    <text evidence="2">The sequence shown here is derived from an EMBL/GenBank/DDBJ whole genome shotgun (WGS) entry which is preliminary data.</text>
</comment>
<dbReference type="EMBL" id="QWVS01000002">
    <property type="protein sequence ID" value="RID89160.1"/>
    <property type="molecule type" value="Genomic_DNA"/>
</dbReference>